<gene>
    <name evidence="1" type="ORF">PVAND_016753</name>
</gene>
<organism evidence="1 2">
    <name type="scientific">Polypedilum vanderplanki</name>
    <name type="common">Sleeping chironomid midge</name>
    <dbReference type="NCBI Taxonomy" id="319348"/>
    <lineage>
        <taxon>Eukaryota</taxon>
        <taxon>Metazoa</taxon>
        <taxon>Ecdysozoa</taxon>
        <taxon>Arthropoda</taxon>
        <taxon>Hexapoda</taxon>
        <taxon>Insecta</taxon>
        <taxon>Pterygota</taxon>
        <taxon>Neoptera</taxon>
        <taxon>Endopterygota</taxon>
        <taxon>Diptera</taxon>
        <taxon>Nematocera</taxon>
        <taxon>Chironomoidea</taxon>
        <taxon>Chironomidae</taxon>
        <taxon>Chironominae</taxon>
        <taxon>Polypedilum</taxon>
        <taxon>Polypedilum</taxon>
    </lineage>
</organism>
<dbReference type="EMBL" id="JADBJN010000004">
    <property type="protein sequence ID" value="KAG5668830.1"/>
    <property type="molecule type" value="Genomic_DNA"/>
</dbReference>
<evidence type="ECO:0000313" key="1">
    <source>
        <dbReference type="EMBL" id="KAG5668830.1"/>
    </source>
</evidence>
<dbReference type="Proteomes" id="UP001107558">
    <property type="component" value="Chromosome 4"/>
</dbReference>
<name>A0A9J6BH92_POLVA</name>
<evidence type="ECO:0000313" key="2">
    <source>
        <dbReference type="Proteomes" id="UP001107558"/>
    </source>
</evidence>
<dbReference type="AlphaFoldDB" id="A0A9J6BH92"/>
<sequence>MSMKMLKDCSVQFNEQENWVKAVKDGKKEIKFDLQKYFDDQQLKSTLNSSRKLKSISLSLGSDDNETILTNYINYLRAIGENVTELTISSNYYTKSSKIKRVIESFSNLEIINFNQMSLESGKKQIFKVNNEKIKKVILNFHVDRTGETSDIEDSHDSFCNNFRFANNTLEYFKINVTGDWYINDLTFEKASTRKFLKNQNKLTEN</sequence>
<keyword evidence="2" id="KW-1185">Reference proteome</keyword>
<protein>
    <submittedName>
        <fullName evidence="1">Uncharacterized protein</fullName>
    </submittedName>
</protein>
<accession>A0A9J6BH92</accession>
<comment type="caution">
    <text evidence="1">The sequence shown here is derived from an EMBL/GenBank/DDBJ whole genome shotgun (WGS) entry which is preliminary data.</text>
</comment>
<proteinExistence type="predicted"/>
<reference evidence="1" key="1">
    <citation type="submission" date="2021-03" db="EMBL/GenBank/DDBJ databases">
        <title>Chromosome level genome of the anhydrobiotic midge Polypedilum vanderplanki.</title>
        <authorList>
            <person name="Yoshida Y."/>
            <person name="Kikawada T."/>
            <person name="Gusev O."/>
        </authorList>
    </citation>
    <scope>NUCLEOTIDE SEQUENCE</scope>
    <source>
        <strain evidence="1">NIAS01</strain>
        <tissue evidence="1">Whole body or cell culture</tissue>
    </source>
</reference>